<dbReference type="Gene3D" id="3.40.190.10">
    <property type="entry name" value="Periplasmic binding protein-like II"/>
    <property type="match status" value="1"/>
</dbReference>
<comment type="subcellular location">
    <subcellularLocation>
        <location evidence="1">Periplasm</location>
    </subcellularLocation>
</comment>
<dbReference type="InterPro" id="IPR030678">
    <property type="entry name" value="Peptide/Ni-bd"/>
</dbReference>
<dbReference type="AlphaFoldDB" id="A0A963YUX6"/>
<dbReference type="InterPro" id="IPR006311">
    <property type="entry name" value="TAT_signal"/>
</dbReference>
<sequence>MDDLRLPPIADLASSGATRRTLLKAGGGLAAAGLLGLGGASAQADTAVPKKGGTLRVAITGGTAGDTLDAHNTLTQPDSYRVMAMYDGLVSLSPDAQVINKLAESMECDAKAMSWTIRVRSDAKFHDGRPVTAKDVAFSFNRISDPKAPTVGAVALAPLDLGNIQYLDDRTLRIPTKVPYAVLRDVISCPFMAGIVPTDYDPKKPIGAGPFKFKSMTPAQQTEFTRFDEYYDGPAYLDGFILQEQFTDNLAAYNALQGGQVDAVANAPANLIRQIKNSTTLKALLSEPAEITPFTMRADKPPFNDPNVRMALRLMMDRERFVKITLSGYGTVANDIYGQYDPSFDSSLVRHQDLDQAKFLLKKAGVDRLELITTDMANGIIPMAEIFAQQAAKAGVKVQVTQANNDVYSENMYSKVPFSQDFFFYSPIMGQPPLSFLPGSFLNETHWADAEYLKVYDEAKGIVDFGKRTEMIHRLQQIEFERGTWVVPSYNSVVDILAKNVMGLPKSRTGYALGNFSLTKAWLA</sequence>
<dbReference type="GO" id="GO:0015833">
    <property type="term" value="P:peptide transport"/>
    <property type="evidence" value="ECO:0007669"/>
    <property type="project" value="TreeGrafter"/>
</dbReference>
<dbReference type="RefSeq" id="WP_227323200.1">
    <property type="nucleotide sequence ID" value="NZ_JAESVB010000014.1"/>
</dbReference>
<evidence type="ECO:0000256" key="4">
    <source>
        <dbReference type="ARBA" id="ARBA00022729"/>
    </source>
</evidence>
<dbReference type="GO" id="GO:0043190">
    <property type="term" value="C:ATP-binding cassette (ABC) transporter complex"/>
    <property type="evidence" value="ECO:0007669"/>
    <property type="project" value="InterPro"/>
</dbReference>
<dbReference type="PIRSF" id="PIRSF002741">
    <property type="entry name" value="MppA"/>
    <property type="match status" value="1"/>
</dbReference>
<evidence type="ECO:0000256" key="2">
    <source>
        <dbReference type="ARBA" id="ARBA00005695"/>
    </source>
</evidence>
<reference evidence="6" key="2">
    <citation type="submission" date="2021-01" db="EMBL/GenBank/DDBJ databases">
        <authorList>
            <person name="Mieszkin S."/>
            <person name="Pouder E."/>
            <person name="Alain K."/>
        </authorList>
    </citation>
    <scope>NUCLEOTIDE SEQUENCE</scope>
    <source>
        <strain evidence="6">HW T2.11</strain>
    </source>
</reference>
<evidence type="ECO:0000256" key="3">
    <source>
        <dbReference type="ARBA" id="ARBA00022448"/>
    </source>
</evidence>
<keyword evidence="7" id="KW-1185">Reference proteome</keyword>
<keyword evidence="3" id="KW-0813">Transport</keyword>
<accession>A0A963YUX6</accession>
<evidence type="ECO:0000256" key="1">
    <source>
        <dbReference type="ARBA" id="ARBA00004418"/>
    </source>
</evidence>
<evidence type="ECO:0000259" key="5">
    <source>
        <dbReference type="Pfam" id="PF00496"/>
    </source>
</evidence>
<dbReference type="GO" id="GO:1904680">
    <property type="term" value="F:peptide transmembrane transporter activity"/>
    <property type="evidence" value="ECO:0007669"/>
    <property type="project" value="TreeGrafter"/>
</dbReference>
<keyword evidence="4" id="KW-0732">Signal</keyword>
<dbReference type="PROSITE" id="PS51318">
    <property type="entry name" value="TAT"/>
    <property type="match status" value="1"/>
</dbReference>
<comment type="similarity">
    <text evidence="2">Belongs to the bacterial solute-binding protein 5 family.</text>
</comment>
<gene>
    <name evidence="6" type="ORF">ASILVAE211_20320</name>
</gene>
<comment type="caution">
    <text evidence="6">The sequence shown here is derived from an EMBL/GenBank/DDBJ whole genome shotgun (WGS) entry which is preliminary data.</text>
</comment>
<organism evidence="6 7">
    <name type="scientific">Acidisoma silvae</name>
    <dbReference type="NCBI Taxonomy" id="2802396"/>
    <lineage>
        <taxon>Bacteria</taxon>
        <taxon>Pseudomonadati</taxon>
        <taxon>Pseudomonadota</taxon>
        <taxon>Alphaproteobacteria</taxon>
        <taxon>Acetobacterales</taxon>
        <taxon>Acidocellaceae</taxon>
        <taxon>Acidisoma</taxon>
    </lineage>
</organism>
<reference evidence="6" key="1">
    <citation type="journal article" date="2021" name="Microorganisms">
        <title>Acidisoma silvae sp. nov. and Acidisomacellulosilytica sp. nov., Two Acidophilic Bacteria Isolated from Decaying Wood, Hydrolyzing Cellulose and Producing Poly-3-hydroxybutyrate.</title>
        <authorList>
            <person name="Mieszkin S."/>
            <person name="Pouder E."/>
            <person name="Uroz S."/>
            <person name="Simon-Colin C."/>
            <person name="Alain K."/>
        </authorList>
    </citation>
    <scope>NUCLEOTIDE SEQUENCE</scope>
    <source>
        <strain evidence="6">HW T2.11</strain>
    </source>
</reference>
<dbReference type="EMBL" id="JAESVB010000014">
    <property type="protein sequence ID" value="MCB8877552.1"/>
    <property type="molecule type" value="Genomic_DNA"/>
</dbReference>
<dbReference type="InterPro" id="IPR000914">
    <property type="entry name" value="SBP_5_dom"/>
</dbReference>
<dbReference type="CDD" id="cd08503">
    <property type="entry name" value="PBP2_NikA_DppA_OppA_like_17"/>
    <property type="match status" value="1"/>
</dbReference>
<dbReference type="PANTHER" id="PTHR30290:SF9">
    <property type="entry name" value="OLIGOPEPTIDE-BINDING PROTEIN APPA"/>
    <property type="match status" value="1"/>
</dbReference>
<dbReference type="Pfam" id="PF00496">
    <property type="entry name" value="SBP_bac_5"/>
    <property type="match status" value="1"/>
</dbReference>
<dbReference type="GO" id="GO:0030288">
    <property type="term" value="C:outer membrane-bounded periplasmic space"/>
    <property type="evidence" value="ECO:0007669"/>
    <property type="project" value="UniProtKB-ARBA"/>
</dbReference>
<dbReference type="Gene3D" id="3.10.105.10">
    <property type="entry name" value="Dipeptide-binding Protein, Domain 3"/>
    <property type="match status" value="1"/>
</dbReference>
<evidence type="ECO:0000313" key="6">
    <source>
        <dbReference type="EMBL" id="MCB8877552.1"/>
    </source>
</evidence>
<protein>
    <submittedName>
        <fullName evidence="6">ABC transporter substrate-binding protein</fullName>
    </submittedName>
</protein>
<evidence type="ECO:0000313" key="7">
    <source>
        <dbReference type="Proteomes" id="UP000708298"/>
    </source>
</evidence>
<dbReference type="Proteomes" id="UP000708298">
    <property type="component" value="Unassembled WGS sequence"/>
</dbReference>
<dbReference type="InterPro" id="IPR039424">
    <property type="entry name" value="SBP_5"/>
</dbReference>
<proteinExistence type="inferred from homology"/>
<dbReference type="PANTHER" id="PTHR30290">
    <property type="entry name" value="PERIPLASMIC BINDING COMPONENT OF ABC TRANSPORTER"/>
    <property type="match status" value="1"/>
</dbReference>
<dbReference type="Gene3D" id="3.90.76.10">
    <property type="entry name" value="Dipeptide-binding Protein, Domain 1"/>
    <property type="match status" value="1"/>
</dbReference>
<dbReference type="SUPFAM" id="SSF53850">
    <property type="entry name" value="Periplasmic binding protein-like II"/>
    <property type="match status" value="1"/>
</dbReference>
<feature type="domain" description="Solute-binding protein family 5" evidence="5">
    <location>
        <begin position="98"/>
        <end position="411"/>
    </location>
</feature>
<name>A0A963YUX6_9PROT</name>